<evidence type="ECO:0000256" key="1">
    <source>
        <dbReference type="SAM" id="MobiDB-lite"/>
    </source>
</evidence>
<sequence length="364" mass="41425">MTTLGPNREKVEIAKIGGLELFSNEFDMLHTFTVAKLTANMWRDTLESLKNTFPNDQQLRVAAEYWDKLPHGVLEISPHGMVDRNAYYQRLRTGCQLKFGYFKSEKGESIYTCRTPDIVAHETGHYSLDRLRPTFMQSKKTQTRGLHEAFGDISALSFVFADDAMANALINSTDGNLHSSENFAAKLAEQFGISLGMHGYLRNADADYKLSEVEDEEHAISEVFTGAYYDALVRAFNDATDKYPYYNYSNLLQAVSEYARGLFLHAIVTVGEQQPEFVDIANRLSEIIDQHEQKAPARVAYLKSLDWKVYFAEEFQRREVSVPANLLQHVPKEKMTKTSMIQQRSKEQKENLKSVCSGPLISDQ</sequence>
<gene>
    <name evidence="2" type="ORF">C9374_005336</name>
</gene>
<organism evidence="2 3">
    <name type="scientific">Naegleria lovaniensis</name>
    <name type="common">Amoeba</name>
    <dbReference type="NCBI Taxonomy" id="51637"/>
    <lineage>
        <taxon>Eukaryota</taxon>
        <taxon>Discoba</taxon>
        <taxon>Heterolobosea</taxon>
        <taxon>Tetramitia</taxon>
        <taxon>Eutetramitia</taxon>
        <taxon>Vahlkampfiidae</taxon>
        <taxon>Naegleria</taxon>
    </lineage>
</organism>
<keyword evidence="3" id="KW-1185">Reference proteome</keyword>
<comment type="caution">
    <text evidence="2">The sequence shown here is derived from an EMBL/GenBank/DDBJ whole genome shotgun (WGS) entry which is preliminary data.</text>
</comment>
<proteinExistence type="predicted"/>
<evidence type="ECO:0008006" key="4">
    <source>
        <dbReference type="Google" id="ProtNLM"/>
    </source>
</evidence>
<dbReference type="GeneID" id="68097791"/>
<evidence type="ECO:0000313" key="3">
    <source>
        <dbReference type="Proteomes" id="UP000816034"/>
    </source>
</evidence>
<dbReference type="EMBL" id="PYSW02000023">
    <property type="protein sequence ID" value="KAG2382756.1"/>
    <property type="molecule type" value="Genomic_DNA"/>
</dbReference>
<dbReference type="CDD" id="cd09598">
    <property type="entry name" value="M4_like"/>
    <property type="match status" value="1"/>
</dbReference>
<name>A0AA88GKP8_NAELO</name>
<reference evidence="2 3" key="1">
    <citation type="journal article" date="2018" name="BMC Genomics">
        <title>The genome of Naegleria lovaniensis, the basis for a comparative approach to unravel pathogenicity factors of the human pathogenic amoeba N. fowleri.</title>
        <authorList>
            <person name="Liechti N."/>
            <person name="Schurch N."/>
            <person name="Bruggmann R."/>
            <person name="Wittwer M."/>
        </authorList>
    </citation>
    <scope>NUCLEOTIDE SEQUENCE [LARGE SCALE GENOMIC DNA]</scope>
    <source>
        <strain evidence="2 3">ATCC 30569</strain>
    </source>
</reference>
<dbReference type="AlphaFoldDB" id="A0AA88GKP8"/>
<feature type="region of interest" description="Disordered" evidence="1">
    <location>
        <begin position="336"/>
        <end position="364"/>
    </location>
</feature>
<accession>A0AA88GKP8</accession>
<dbReference type="RefSeq" id="XP_044548435.1">
    <property type="nucleotide sequence ID" value="XM_044695075.1"/>
</dbReference>
<dbReference type="SUPFAM" id="SSF55486">
    <property type="entry name" value="Metalloproteases ('zincins'), catalytic domain"/>
    <property type="match status" value="1"/>
</dbReference>
<protein>
    <recommendedName>
        <fullName evidence="4">Metalloprotease</fullName>
    </recommendedName>
</protein>
<dbReference type="Proteomes" id="UP000816034">
    <property type="component" value="Unassembled WGS sequence"/>
</dbReference>
<evidence type="ECO:0000313" key="2">
    <source>
        <dbReference type="EMBL" id="KAG2382756.1"/>
    </source>
</evidence>